<keyword evidence="2" id="KW-0732">Signal</keyword>
<feature type="compositionally biased region" description="Low complexity" evidence="1">
    <location>
        <begin position="377"/>
        <end position="402"/>
    </location>
</feature>
<dbReference type="VEuPathDB" id="VectorBase:ADIR007740"/>
<feature type="region of interest" description="Disordered" evidence="1">
    <location>
        <begin position="174"/>
        <end position="218"/>
    </location>
</feature>
<organism evidence="3 4">
    <name type="scientific">Anopheles dirus</name>
    <dbReference type="NCBI Taxonomy" id="7168"/>
    <lineage>
        <taxon>Eukaryota</taxon>
        <taxon>Metazoa</taxon>
        <taxon>Ecdysozoa</taxon>
        <taxon>Arthropoda</taxon>
        <taxon>Hexapoda</taxon>
        <taxon>Insecta</taxon>
        <taxon>Pterygota</taxon>
        <taxon>Neoptera</taxon>
        <taxon>Endopterygota</taxon>
        <taxon>Diptera</taxon>
        <taxon>Nematocera</taxon>
        <taxon>Culicoidea</taxon>
        <taxon>Culicidae</taxon>
        <taxon>Anophelinae</taxon>
        <taxon>Anopheles</taxon>
    </lineage>
</organism>
<evidence type="ECO:0000256" key="1">
    <source>
        <dbReference type="SAM" id="MobiDB-lite"/>
    </source>
</evidence>
<proteinExistence type="predicted"/>
<evidence type="ECO:0000256" key="2">
    <source>
        <dbReference type="SAM" id="SignalP"/>
    </source>
</evidence>
<feature type="chain" id="PRO_5008129987" evidence="2">
    <location>
        <begin position="18"/>
        <end position="566"/>
    </location>
</feature>
<accession>A0A182NJB6</accession>
<evidence type="ECO:0000313" key="4">
    <source>
        <dbReference type="Proteomes" id="UP000075884"/>
    </source>
</evidence>
<protein>
    <submittedName>
        <fullName evidence="3">Uncharacterized protein</fullName>
    </submittedName>
</protein>
<name>A0A182NJB6_9DIPT</name>
<evidence type="ECO:0000313" key="3">
    <source>
        <dbReference type="EnsemblMetazoa" id="ADIR007740-PA"/>
    </source>
</evidence>
<sequence length="566" mass="61347">MLSVVITVVCFVCYCCHRNIKKRSNSVYRQQWLETEANMEIYSVEQCYDPPPSGTGGFFMDGSSSTGGGDYQSLPMVTSAINHANHLPQYPYHHQHYPQQQQHHYQYTLYPNGPPPSYDTVVAQDELLANAVSRRKRTLLHGEVSDASAGPSSHGCPEPEAHECDKQHHPGCTGATPLLPKTRASPRRCGLRTMSRTRNDHATSNERRYSDDPGSDEPLCAEERAWDDEMTHRDVALDDGAVGGEASCNCPATISIGRTGGQAAPPIYCRNCGYFVEGSGDISSTTTTAAPSSHSGRTMSANRRPVDSVELTRNDQPLLVDYETGDDVNRNNLIDDSSPTNTTTTTPVTSTLVDIDRLQTMRTTVAASCAESDRLDSANNNTPANETENSSAGARTAAGSTRLVEGEARQQHATVTPNFSMTNSANNNIITDASARVDVEQQQLHRLISSMDHPWESGGITGNTATGDNIIHQCPNTSSPMSNQCCNQSDSYLQPDDAPAPPPTLDDQTNGNSRSDSQRQPPEPPGGIRSRLGENGLVRLDMSQIIDNTGLPTYEAALKLESSGYV</sequence>
<reference evidence="4" key="1">
    <citation type="submission" date="2013-03" db="EMBL/GenBank/DDBJ databases">
        <title>The Genome Sequence of Anopheles dirus WRAIR2.</title>
        <authorList>
            <consortium name="The Broad Institute Genomics Platform"/>
            <person name="Neafsey D.E."/>
            <person name="Walton C."/>
            <person name="Walker B."/>
            <person name="Young S.K."/>
            <person name="Zeng Q."/>
            <person name="Gargeya S."/>
            <person name="Fitzgerald M."/>
            <person name="Haas B."/>
            <person name="Abouelleil A."/>
            <person name="Allen A.W."/>
            <person name="Alvarado L."/>
            <person name="Arachchi H.M."/>
            <person name="Berlin A.M."/>
            <person name="Chapman S.B."/>
            <person name="Gainer-Dewar J."/>
            <person name="Goldberg J."/>
            <person name="Griggs A."/>
            <person name="Gujja S."/>
            <person name="Hansen M."/>
            <person name="Howarth C."/>
            <person name="Imamovic A."/>
            <person name="Ireland A."/>
            <person name="Larimer J."/>
            <person name="McCowan C."/>
            <person name="Murphy C."/>
            <person name="Pearson M."/>
            <person name="Poon T.W."/>
            <person name="Priest M."/>
            <person name="Roberts A."/>
            <person name="Saif S."/>
            <person name="Shea T."/>
            <person name="Sisk P."/>
            <person name="Sykes S."/>
            <person name="Wortman J."/>
            <person name="Nusbaum C."/>
            <person name="Birren B."/>
        </authorList>
    </citation>
    <scope>NUCLEOTIDE SEQUENCE [LARGE SCALE GENOMIC DNA]</scope>
    <source>
        <strain evidence="4">WRAIR2</strain>
    </source>
</reference>
<feature type="compositionally biased region" description="Basic and acidic residues" evidence="1">
    <location>
        <begin position="197"/>
        <end position="211"/>
    </location>
</feature>
<dbReference type="Proteomes" id="UP000075884">
    <property type="component" value="Unassembled WGS sequence"/>
</dbReference>
<dbReference type="EnsemblMetazoa" id="ADIR007740-RA">
    <property type="protein sequence ID" value="ADIR007740-PA"/>
    <property type="gene ID" value="ADIR007740"/>
</dbReference>
<keyword evidence="4" id="KW-1185">Reference proteome</keyword>
<feature type="region of interest" description="Disordered" evidence="1">
    <location>
        <begin position="474"/>
        <end position="532"/>
    </location>
</feature>
<feature type="region of interest" description="Disordered" evidence="1">
    <location>
        <begin position="369"/>
        <end position="402"/>
    </location>
</feature>
<dbReference type="AlphaFoldDB" id="A0A182NJB6"/>
<feature type="compositionally biased region" description="Polar residues" evidence="1">
    <location>
        <begin position="510"/>
        <end position="520"/>
    </location>
</feature>
<feature type="compositionally biased region" description="Polar residues" evidence="1">
    <location>
        <begin position="474"/>
        <end position="492"/>
    </location>
</feature>
<feature type="compositionally biased region" description="Low complexity" evidence="1">
    <location>
        <begin position="283"/>
        <end position="293"/>
    </location>
</feature>
<feature type="region of interest" description="Disordered" evidence="1">
    <location>
        <begin position="282"/>
        <end position="305"/>
    </location>
</feature>
<feature type="signal peptide" evidence="2">
    <location>
        <begin position="1"/>
        <end position="17"/>
    </location>
</feature>
<reference evidence="3" key="2">
    <citation type="submission" date="2020-05" db="UniProtKB">
        <authorList>
            <consortium name="EnsemblMetazoa"/>
        </authorList>
    </citation>
    <scope>IDENTIFICATION</scope>
    <source>
        <strain evidence="3">WRAIR2</strain>
    </source>
</reference>